<dbReference type="Proteomes" id="UP000660265">
    <property type="component" value="Unassembled WGS sequence"/>
</dbReference>
<evidence type="ECO:0008006" key="5">
    <source>
        <dbReference type="Google" id="ProtNLM"/>
    </source>
</evidence>
<organism evidence="3 4">
    <name type="scientific">Streptomyces camponoticapitis</name>
    <dbReference type="NCBI Taxonomy" id="1616125"/>
    <lineage>
        <taxon>Bacteria</taxon>
        <taxon>Bacillati</taxon>
        <taxon>Actinomycetota</taxon>
        <taxon>Actinomycetes</taxon>
        <taxon>Kitasatosporales</taxon>
        <taxon>Streptomycetaceae</taxon>
        <taxon>Streptomyces</taxon>
    </lineage>
</organism>
<keyword evidence="2" id="KW-0472">Membrane</keyword>
<dbReference type="EMBL" id="BMMV01000010">
    <property type="protein sequence ID" value="GGK00349.1"/>
    <property type="molecule type" value="Genomic_DNA"/>
</dbReference>
<reference evidence="4" key="1">
    <citation type="journal article" date="2019" name="Int. J. Syst. Evol. Microbiol.">
        <title>The Global Catalogue of Microorganisms (GCM) 10K type strain sequencing project: providing services to taxonomists for standard genome sequencing and annotation.</title>
        <authorList>
            <consortium name="The Broad Institute Genomics Platform"/>
            <consortium name="The Broad Institute Genome Sequencing Center for Infectious Disease"/>
            <person name="Wu L."/>
            <person name="Ma J."/>
        </authorList>
    </citation>
    <scope>NUCLEOTIDE SEQUENCE [LARGE SCALE GENOMIC DNA]</scope>
    <source>
        <strain evidence="4">CGMCC 4.7275</strain>
    </source>
</reference>
<evidence type="ECO:0000256" key="1">
    <source>
        <dbReference type="SAM" id="MobiDB-lite"/>
    </source>
</evidence>
<sequence>MSRPVRRVGQLAGRVRRGGRPGVIMLAGWLFADLVLVLALVSMADRPDPLAARAGGKPSPSRSASPSPSPTSSPAGPRSVELKPQQIRVRGGETKDIVSQINKGTKKWPGRTAALVLTFGGSQGGTEYAHRVNSLLSEARPGMFSKKTATDDFHDLGEPANTAIIRIYFYTSPR</sequence>
<proteinExistence type="predicted"/>
<keyword evidence="4" id="KW-1185">Reference proteome</keyword>
<feature type="region of interest" description="Disordered" evidence="1">
    <location>
        <begin position="51"/>
        <end position="89"/>
    </location>
</feature>
<keyword evidence="2" id="KW-1133">Transmembrane helix</keyword>
<protein>
    <recommendedName>
        <fullName evidence="5">LytR/CpsA/Psr regulator C-terminal domain-containing protein</fullName>
    </recommendedName>
</protein>
<dbReference type="RefSeq" id="WP_229700926.1">
    <property type="nucleotide sequence ID" value="NZ_BMMV01000010.1"/>
</dbReference>
<evidence type="ECO:0000313" key="3">
    <source>
        <dbReference type="EMBL" id="GGK00349.1"/>
    </source>
</evidence>
<evidence type="ECO:0000256" key="2">
    <source>
        <dbReference type="SAM" id="Phobius"/>
    </source>
</evidence>
<keyword evidence="2" id="KW-0812">Transmembrane</keyword>
<evidence type="ECO:0000313" key="4">
    <source>
        <dbReference type="Proteomes" id="UP000660265"/>
    </source>
</evidence>
<feature type="compositionally biased region" description="Low complexity" evidence="1">
    <location>
        <begin position="58"/>
        <end position="79"/>
    </location>
</feature>
<feature type="transmembrane region" description="Helical" evidence="2">
    <location>
        <begin position="21"/>
        <end position="44"/>
    </location>
</feature>
<comment type="caution">
    <text evidence="3">The sequence shown here is derived from an EMBL/GenBank/DDBJ whole genome shotgun (WGS) entry which is preliminary data.</text>
</comment>
<accession>A0ABQ2EBG0</accession>
<gene>
    <name evidence="3" type="ORF">GCM10011583_34760</name>
</gene>
<name>A0ABQ2EBG0_9ACTN</name>